<reference evidence="5 6" key="1">
    <citation type="submission" date="2019-07" db="EMBL/GenBank/DDBJ databases">
        <title>Full genome sequence of Humibacter sp. WJ7-1.</title>
        <authorList>
            <person name="Im W.-T."/>
        </authorList>
    </citation>
    <scope>NUCLEOTIDE SEQUENCE [LARGE SCALE GENOMIC DNA]</scope>
    <source>
        <strain evidence="5 6">WJ7-1</strain>
    </source>
</reference>
<proteinExistence type="predicted"/>
<dbReference type="SUPFAM" id="SSF48008">
    <property type="entry name" value="GntR ligand-binding domain-like"/>
    <property type="match status" value="1"/>
</dbReference>
<keyword evidence="2" id="KW-0238">DNA-binding</keyword>
<dbReference type="PANTHER" id="PTHR43537">
    <property type="entry name" value="TRANSCRIPTIONAL REGULATOR, GNTR FAMILY"/>
    <property type="match status" value="1"/>
</dbReference>
<dbReference type="RefSeq" id="WP_146321794.1">
    <property type="nucleotide sequence ID" value="NZ_CP042305.1"/>
</dbReference>
<dbReference type="InterPro" id="IPR036390">
    <property type="entry name" value="WH_DNA-bd_sf"/>
</dbReference>
<protein>
    <submittedName>
        <fullName evidence="5">GntR family transcriptional regulator</fullName>
    </submittedName>
</protein>
<dbReference type="InterPro" id="IPR000524">
    <property type="entry name" value="Tscrpt_reg_HTH_GntR"/>
</dbReference>
<dbReference type="Pfam" id="PF00392">
    <property type="entry name" value="GntR"/>
    <property type="match status" value="1"/>
</dbReference>
<name>A0A5B8M8J7_9MICO</name>
<dbReference type="InterPro" id="IPR008920">
    <property type="entry name" value="TF_FadR/GntR_C"/>
</dbReference>
<dbReference type="Gene3D" id="1.20.120.530">
    <property type="entry name" value="GntR ligand-binding domain-like"/>
    <property type="match status" value="1"/>
</dbReference>
<dbReference type="SMART" id="SM00345">
    <property type="entry name" value="HTH_GNTR"/>
    <property type="match status" value="1"/>
</dbReference>
<dbReference type="AlphaFoldDB" id="A0A5B8M8J7"/>
<dbReference type="EMBL" id="CP042305">
    <property type="protein sequence ID" value="QDZ15760.1"/>
    <property type="molecule type" value="Genomic_DNA"/>
</dbReference>
<dbReference type="GO" id="GO:0003677">
    <property type="term" value="F:DNA binding"/>
    <property type="evidence" value="ECO:0007669"/>
    <property type="project" value="UniProtKB-KW"/>
</dbReference>
<dbReference type="SMART" id="SM00895">
    <property type="entry name" value="FCD"/>
    <property type="match status" value="1"/>
</dbReference>
<dbReference type="PANTHER" id="PTHR43537:SF45">
    <property type="entry name" value="GNTR FAMILY REGULATORY PROTEIN"/>
    <property type="match status" value="1"/>
</dbReference>
<dbReference type="PRINTS" id="PR00035">
    <property type="entry name" value="HTHGNTR"/>
</dbReference>
<keyword evidence="6" id="KW-1185">Reference proteome</keyword>
<evidence type="ECO:0000256" key="1">
    <source>
        <dbReference type="ARBA" id="ARBA00023015"/>
    </source>
</evidence>
<keyword evidence="3" id="KW-0804">Transcription</keyword>
<dbReference type="InterPro" id="IPR036388">
    <property type="entry name" value="WH-like_DNA-bd_sf"/>
</dbReference>
<dbReference type="Pfam" id="PF07729">
    <property type="entry name" value="FCD"/>
    <property type="match status" value="1"/>
</dbReference>
<dbReference type="SUPFAM" id="SSF46785">
    <property type="entry name" value="Winged helix' DNA-binding domain"/>
    <property type="match status" value="1"/>
</dbReference>
<feature type="domain" description="HTH gntR-type" evidence="4">
    <location>
        <begin position="8"/>
        <end position="75"/>
    </location>
</feature>
<evidence type="ECO:0000313" key="6">
    <source>
        <dbReference type="Proteomes" id="UP000320216"/>
    </source>
</evidence>
<keyword evidence="1" id="KW-0805">Transcription regulation</keyword>
<evidence type="ECO:0000256" key="3">
    <source>
        <dbReference type="ARBA" id="ARBA00023163"/>
    </source>
</evidence>
<evidence type="ECO:0000259" key="4">
    <source>
        <dbReference type="PROSITE" id="PS50949"/>
    </source>
</evidence>
<dbReference type="Gene3D" id="1.10.10.10">
    <property type="entry name" value="Winged helix-like DNA-binding domain superfamily/Winged helix DNA-binding domain"/>
    <property type="match status" value="1"/>
</dbReference>
<evidence type="ECO:0000256" key="2">
    <source>
        <dbReference type="ARBA" id="ARBA00023125"/>
    </source>
</evidence>
<dbReference type="GO" id="GO:0003700">
    <property type="term" value="F:DNA-binding transcription factor activity"/>
    <property type="evidence" value="ECO:0007669"/>
    <property type="project" value="InterPro"/>
</dbReference>
<gene>
    <name evidence="5" type="ORF">FPZ11_14215</name>
</gene>
<dbReference type="OrthoDB" id="9816161at2"/>
<dbReference type="Proteomes" id="UP000320216">
    <property type="component" value="Chromosome"/>
</dbReference>
<dbReference type="CDD" id="cd07377">
    <property type="entry name" value="WHTH_GntR"/>
    <property type="match status" value="1"/>
</dbReference>
<organism evidence="5 6">
    <name type="scientific">Humibacter ginsenosidimutans</name>
    <dbReference type="NCBI Taxonomy" id="2599293"/>
    <lineage>
        <taxon>Bacteria</taxon>
        <taxon>Bacillati</taxon>
        <taxon>Actinomycetota</taxon>
        <taxon>Actinomycetes</taxon>
        <taxon>Micrococcales</taxon>
        <taxon>Microbacteriaceae</taxon>
        <taxon>Humibacter</taxon>
    </lineage>
</organism>
<dbReference type="KEGG" id="huw:FPZ11_14215"/>
<accession>A0A5B8M8J7</accession>
<dbReference type="PROSITE" id="PS50949">
    <property type="entry name" value="HTH_GNTR"/>
    <property type="match status" value="1"/>
</dbReference>
<evidence type="ECO:0000313" key="5">
    <source>
        <dbReference type="EMBL" id="QDZ15760.1"/>
    </source>
</evidence>
<sequence>MSAASQFEPEAVRVTARLRDEIIDGVRPPGSKLVEREIAEEFGVSRVPVRDALKALITEGLVTPRVRSWAVVRRFTPSDLADLSEVRSALEMLAFRLAAARHTREGLAALRTTLDAELAAAYAGDVVAAHRAGADFHERVVDLTGNETLLELERVMRSRLRWLMGRHADLLRVAKEHEALYDAIAARDVDKVVDLVARHLQTSHELATEVDAAEAEAGR</sequence>
<dbReference type="InterPro" id="IPR011711">
    <property type="entry name" value="GntR_C"/>
</dbReference>